<evidence type="ECO:0000256" key="3">
    <source>
        <dbReference type="RuleBase" id="RU000389"/>
    </source>
</evidence>
<dbReference type="Proteomes" id="UP000663954">
    <property type="component" value="Chromosome"/>
</dbReference>
<dbReference type="SUPFAM" id="SSF54523">
    <property type="entry name" value="Pili subunits"/>
    <property type="match status" value="1"/>
</dbReference>
<keyword evidence="4" id="KW-0812">Transmembrane</keyword>
<gene>
    <name evidence="5" type="ORF">J4G45_02535</name>
</gene>
<keyword evidence="4" id="KW-1133">Transmembrane helix</keyword>
<dbReference type="NCBIfam" id="TIGR02532">
    <property type="entry name" value="IV_pilin_GFxxxE"/>
    <property type="match status" value="1"/>
</dbReference>
<name>A0ABX7TFL3_9GAMM</name>
<proteinExistence type="inferred from homology"/>
<dbReference type="Pfam" id="PF00114">
    <property type="entry name" value="Pilin"/>
    <property type="match status" value="1"/>
</dbReference>
<dbReference type="EMBL" id="CP071770">
    <property type="protein sequence ID" value="QTD62083.1"/>
    <property type="molecule type" value="Genomic_DNA"/>
</dbReference>
<dbReference type="InterPro" id="IPR045584">
    <property type="entry name" value="Pilin-like"/>
</dbReference>
<dbReference type="PANTHER" id="PTHR30093:SF34">
    <property type="entry name" value="PREPILIN PEPTIDASE-DEPENDENT PROTEIN D"/>
    <property type="match status" value="1"/>
</dbReference>
<evidence type="ECO:0000256" key="2">
    <source>
        <dbReference type="ARBA" id="ARBA00022481"/>
    </source>
</evidence>
<keyword evidence="4" id="KW-0472">Membrane</keyword>
<reference evidence="5 6" key="1">
    <citation type="journal article" date="2020" name="Front. Cell. Infect. Microbiol.">
        <title>Characterization of Three Porcine Acinetobacter towneri Strains Co-Harboring tet(X3) and bla OXA-58.</title>
        <authorList>
            <person name="Ma J."/>
            <person name="Wang J."/>
            <person name="Feng J."/>
            <person name="Liu Y."/>
            <person name="Yang B."/>
            <person name="Li R."/>
            <person name="Bai L."/>
            <person name="He T."/>
            <person name="Wang X."/>
            <person name="Yang Z."/>
        </authorList>
    </citation>
    <scope>NUCLEOTIDE SEQUENCE [LARGE SCALE GENOMIC DNA]</scope>
    <source>
        <strain evidence="5 6">GX5</strain>
    </source>
</reference>
<organism evidence="5 6">
    <name type="scientific">Acinetobacter towneri</name>
    <dbReference type="NCBI Taxonomy" id="202956"/>
    <lineage>
        <taxon>Bacteria</taxon>
        <taxon>Pseudomonadati</taxon>
        <taxon>Pseudomonadota</taxon>
        <taxon>Gammaproteobacteria</taxon>
        <taxon>Moraxellales</taxon>
        <taxon>Moraxellaceae</taxon>
        <taxon>Acinetobacter</taxon>
    </lineage>
</organism>
<dbReference type="PANTHER" id="PTHR30093">
    <property type="entry name" value="GENERAL SECRETION PATHWAY PROTEIN G"/>
    <property type="match status" value="1"/>
</dbReference>
<feature type="transmembrane region" description="Helical" evidence="4">
    <location>
        <begin position="7"/>
        <end position="31"/>
    </location>
</feature>
<evidence type="ECO:0000256" key="4">
    <source>
        <dbReference type="SAM" id="Phobius"/>
    </source>
</evidence>
<keyword evidence="2" id="KW-0488">Methylation</keyword>
<evidence type="ECO:0000313" key="6">
    <source>
        <dbReference type="Proteomes" id="UP000663954"/>
    </source>
</evidence>
<evidence type="ECO:0000313" key="5">
    <source>
        <dbReference type="EMBL" id="QTD62083.1"/>
    </source>
</evidence>
<keyword evidence="6" id="KW-1185">Reference proteome</keyword>
<protein>
    <submittedName>
        <fullName evidence="5">Pilin</fullName>
    </submittedName>
</protein>
<comment type="similarity">
    <text evidence="1 3">Belongs to the N-Me-Phe pilin family.</text>
</comment>
<dbReference type="PROSITE" id="PS00409">
    <property type="entry name" value="PROKAR_NTER_METHYL"/>
    <property type="match status" value="1"/>
</dbReference>
<evidence type="ECO:0000256" key="1">
    <source>
        <dbReference type="ARBA" id="ARBA00005233"/>
    </source>
</evidence>
<sequence length="162" mass="16233">MKTMQKGFTLIELMIVVAIIGILAAIAIPAYQDYTKRAKVTEGLSLAASAKTAVTENASNGVAYGLGWTAPATTANVGTITISGTTGAISIPYSTSIAAATENTLVLIPFTGAGTALPDSSSAYTPPADAIQWQCAAAGATPKVTGATVGTLPAKLAPSNCR</sequence>
<accession>A0ABX7TFL3</accession>
<dbReference type="InterPro" id="IPR012902">
    <property type="entry name" value="N_methyl_site"/>
</dbReference>
<keyword evidence="3" id="KW-0281">Fimbrium</keyword>
<dbReference type="Pfam" id="PF07963">
    <property type="entry name" value="N_methyl"/>
    <property type="match status" value="1"/>
</dbReference>
<dbReference type="Gene3D" id="3.30.700.10">
    <property type="entry name" value="Glycoprotein, Type 4 Pilin"/>
    <property type="match status" value="1"/>
</dbReference>
<dbReference type="InterPro" id="IPR001082">
    <property type="entry name" value="Pilin"/>
</dbReference>